<feature type="domain" description="Tyrosine specific protein phosphatases" evidence="3">
    <location>
        <begin position="289"/>
        <end position="360"/>
    </location>
</feature>
<accession>A0A7E4V2V4</accession>
<dbReference type="Gene3D" id="3.90.190.10">
    <property type="entry name" value="Protein tyrosine phosphatase superfamily"/>
    <property type="match status" value="1"/>
</dbReference>
<dbReference type="PROSITE" id="PS50056">
    <property type="entry name" value="TYR_PHOSPHATASE_2"/>
    <property type="match status" value="1"/>
</dbReference>
<sequence length="408" mass="46111">MPPKDKKTVARARKPTAEKRKYAEDVKCSVDVGAKTRNRAADDGAATGRPTTALTAKFQKGGSANSQKTSGDRDKTIIKSVTEMPKDPRTRACSHWMSETLATGLRGIRKEFVSSVKPYQPAGPCEVCIEHSAYNRYEDVHCLDKTRVKLANNPEGEDYIHASFVTVHPEMTYICAQGPMSNTVSHFWLMVIQEGAKVVLQLCQLKEDGKEKCNEYYPPAAEGPDWKTYGFVQVRVMDRNNNVGGMKKVTKSKMQVKLDEKDAKVHELTHIYYYGWPDHSVAESVATCKEVRNLVHRNYEKKPIVAHCSAGIGRTGTFAMIELVSYRLLIKHDVDFKMVDVAHELREQRKHAIQNDQQYVFVYRCVLEVLLGEDALPKSSDVAKFIEDYDSLISRKKAERAKTKNKTM</sequence>
<dbReference type="InterPro" id="IPR003595">
    <property type="entry name" value="Tyr_Pase_cat"/>
</dbReference>
<keyword evidence="4" id="KW-1185">Reference proteome</keyword>
<feature type="domain" description="Tyrosine-protein phosphatase" evidence="2">
    <location>
        <begin position="135"/>
        <end position="369"/>
    </location>
</feature>
<reference evidence="4" key="1">
    <citation type="journal article" date="2013" name="Genetics">
        <title>The draft genome and transcriptome of Panagrellus redivivus are shaped by the harsh demands of a free-living lifestyle.</title>
        <authorList>
            <person name="Srinivasan J."/>
            <person name="Dillman A.R."/>
            <person name="Macchietto M.G."/>
            <person name="Heikkinen L."/>
            <person name="Lakso M."/>
            <person name="Fracchia K.M."/>
            <person name="Antoshechkin I."/>
            <person name="Mortazavi A."/>
            <person name="Wong G."/>
            <person name="Sternberg P.W."/>
        </authorList>
    </citation>
    <scope>NUCLEOTIDE SEQUENCE [LARGE SCALE GENOMIC DNA]</scope>
    <source>
        <strain evidence="4">MT8872</strain>
    </source>
</reference>
<proteinExistence type="predicted"/>
<dbReference type="InterPro" id="IPR000387">
    <property type="entry name" value="Tyr_Pase_dom"/>
</dbReference>
<dbReference type="PRINTS" id="PR00700">
    <property type="entry name" value="PRTYPHPHTASE"/>
</dbReference>
<reference evidence="5" key="2">
    <citation type="submission" date="2020-10" db="UniProtKB">
        <authorList>
            <consortium name="WormBaseParasite"/>
        </authorList>
    </citation>
    <scope>IDENTIFICATION</scope>
</reference>
<dbReference type="Pfam" id="PF00102">
    <property type="entry name" value="Y_phosphatase"/>
    <property type="match status" value="1"/>
</dbReference>
<feature type="compositionally biased region" description="Basic and acidic residues" evidence="1">
    <location>
        <begin position="15"/>
        <end position="28"/>
    </location>
</feature>
<dbReference type="PANTHER" id="PTHR46163:SF5">
    <property type="entry name" value="TYROSINE-PROTEIN PHOSPHATASE"/>
    <property type="match status" value="1"/>
</dbReference>
<evidence type="ECO:0000259" key="2">
    <source>
        <dbReference type="PROSITE" id="PS50055"/>
    </source>
</evidence>
<evidence type="ECO:0000256" key="1">
    <source>
        <dbReference type="SAM" id="MobiDB-lite"/>
    </source>
</evidence>
<dbReference type="Proteomes" id="UP000492821">
    <property type="component" value="Unassembled WGS sequence"/>
</dbReference>
<name>A0A7E4V2V4_PANRE</name>
<evidence type="ECO:0000259" key="3">
    <source>
        <dbReference type="PROSITE" id="PS50056"/>
    </source>
</evidence>
<evidence type="ECO:0000313" key="5">
    <source>
        <dbReference type="WBParaSite" id="Pan_g15780.t1"/>
    </source>
</evidence>
<dbReference type="InterPro" id="IPR052782">
    <property type="entry name" value="Oocyte-zygote_transition_reg"/>
</dbReference>
<dbReference type="PANTHER" id="PTHR46163">
    <property type="entry name" value="TYROSINE-PROTEIN PHOSPHATASE-RELATED"/>
    <property type="match status" value="1"/>
</dbReference>
<dbReference type="InterPro" id="IPR029021">
    <property type="entry name" value="Prot-tyrosine_phosphatase-like"/>
</dbReference>
<dbReference type="AlphaFoldDB" id="A0A7E4V2V4"/>
<evidence type="ECO:0000313" key="4">
    <source>
        <dbReference type="Proteomes" id="UP000492821"/>
    </source>
</evidence>
<organism evidence="4 5">
    <name type="scientific">Panagrellus redivivus</name>
    <name type="common">Microworm</name>
    <dbReference type="NCBI Taxonomy" id="6233"/>
    <lineage>
        <taxon>Eukaryota</taxon>
        <taxon>Metazoa</taxon>
        <taxon>Ecdysozoa</taxon>
        <taxon>Nematoda</taxon>
        <taxon>Chromadorea</taxon>
        <taxon>Rhabditida</taxon>
        <taxon>Tylenchina</taxon>
        <taxon>Panagrolaimomorpha</taxon>
        <taxon>Panagrolaimoidea</taxon>
        <taxon>Panagrolaimidae</taxon>
        <taxon>Panagrellus</taxon>
    </lineage>
</organism>
<dbReference type="CDD" id="cd00047">
    <property type="entry name" value="PTPc"/>
    <property type="match status" value="1"/>
</dbReference>
<dbReference type="SMART" id="SM00194">
    <property type="entry name" value="PTPc"/>
    <property type="match status" value="1"/>
</dbReference>
<dbReference type="PROSITE" id="PS50055">
    <property type="entry name" value="TYR_PHOSPHATASE_PTP"/>
    <property type="match status" value="1"/>
</dbReference>
<dbReference type="SMART" id="SM00404">
    <property type="entry name" value="PTPc_motif"/>
    <property type="match status" value="1"/>
</dbReference>
<dbReference type="SUPFAM" id="SSF52799">
    <property type="entry name" value="(Phosphotyrosine protein) phosphatases II"/>
    <property type="match status" value="1"/>
</dbReference>
<dbReference type="GO" id="GO:0004725">
    <property type="term" value="F:protein tyrosine phosphatase activity"/>
    <property type="evidence" value="ECO:0007669"/>
    <property type="project" value="InterPro"/>
</dbReference>
<feature type="region of interest" description="Disordered" evidence="1">
    <location>
        <begin position="1"/>
        <end position="73"/>
    </location>
</feature>
<dbReference type="WBParaSite" id="Pan_g15780.t1">
    <property type="protein sequence ID" value="Pan_g15780.t1"/>
    <property type="gene ID" value="Pan_g15780"/>
</dbReference>
<protein>
    <submittedName>
        <fullName evidence="5">Protein-tyrosine phosphatase</fullName>
    </submittedName>
</protein>
<dbReference type="InterPro" id="IPR000242">
    <property type="entry name" value="PTP_cat"/>
</dbReference>